<feature type="region of interest" description="Disordered" evidence="1">
    <location>
        <begin position="352"/>
        <end position="375"/>
    </location>
</feature>
<feature type="domain" description="Ig-like" evidence="3">
    <location>
        <begin position="215"/>
        <end position="297"/>
    </location>
</feature>
<evidence type="ECO:0000259" key="3">
    <source>
        <dbReference type="PROSITE" id="PS50835"/>
    </source>
</evidence>
<dbReference type="PROSITE" id="PS50835">
    <property type="entry name" value="IG_LIKE"/>
    <property type="match status" value="1"/>
</dbReference>
<dbReference type="InterPro" id="IPR007110">
    <property type="entry name" value="Ig-like_dom"/>
</dbReference>
<dbReference type="InterPro" id="IPR003599">
    <property type="entry name" value="Ig_sub"/>
</dbReference>
<gene>
    <name evidence="4" type="ORF">ILYODFUR_025399</name>
</gene>
<dbReference type="SMART" id="SM00409">
    <property type="entry name" value="IG"/>
    <property type="match status" value="2"/>
</dbReference>
<keyword evidence="2" id="KW-1133">Transmembrane helix</keyword>
<dbReference type="SUPFAM" id="SSF48726">
    <property type="entry name" value="Immunoglobulin"/>
    <property type="match status" value="3"/>
</dbReference>
<dbReference type="PANTHER" id="PTHR21063">
    <property type="entry name" value="LFA-3"/>
    <property type="match status" value="1"/>
</dbReference>
<accession>A0ABV0TXK2</accession>
<evidence type="ECO:0000256" key="1">
    <source>
        <dbReference type="SAM" id="MobiDB-lite"/>
    </source>
</evidence>
<feature type="transmembrane region" description="Helical" evidence="2">
    <location>
        <begin position="309"/>
        <end position="330"/>
    </location>
</feature>
<proteinExistence type="predicted"/>
<sequence>FVFSAAPRDRKVVKVGETVTLHPSKTQEPLKNFLWSFGQQAPVETITIVTNRELTQVNGTRFGNRLHTNALDGSITISNPRVSDSGTYCIQIFTESNILTESIILIVEDNLKNVLKGENVTLETPMDQLEPKHTVTWTKRNGDEWKLIAQWKHSGTTIEESFKDVLQLNPQTGYLTFIRVRTYHSGFYNVKILDGEEVHSEIHFKITVYEPVSVPHITTIIDPPADQMCHVACSVKNGLDVNLTWYNDLKIISNVSNTWNISMKLSIPLDIRQEDKGHYTCAAQNPLTAERRTLILSELCPSHGSDNNWPLVVGLVVGLVVVLVATISVIRCCWKRRSLRCNESREREETSLHRLSGYEAIPPTDSTGSDPNRHS</sequence>
<feature type="non-terminal residue" evidence="4">
    <location>
        <position position="1"/>
    </location>
</feature>
<comment type="caution">
    <text evidence="4">The sequence shown here is derived from an EMBL/GenBank/DDBJ whole genome shotgun (WGS) entry which is preliminary data.</text>
</comment>
<reference evidence="4 5" key="1">
    <citation type="submission" date="2021-06" db="EMBL/GenBank/DDBJ databases">
        <authorList>
            <person name="Palmer J.M."/>
        </authorList>
    </citation>
    <scope>NUCLEOTIDE SEQUENCE [LARGE SCALE GENOMIC DNA]</scope>
    <source>
        <strain evidence="5">if_2019</strain>
        <tissue evidence="4">Muscle</tissue>
    </source>
</reference>
<keyword evidence="2" id="KW-0472">Membrane</keyword>
<dbReference type="CDD" id="cd00096">
    <property type="entry name" value="Ig"/>
    <property type="match status" value="1"/>
</dbReference>
<dbReference type="InterPro" id="IPR036179">
    <property type="entry name" value="Ig-like_dom_sf"/>
</dbReference>
<evidence type="ECO:0000313" key="4">
    <source>
        <dbReference type="EMBL" id="MEQ2237660.1"/>
    </source>
</evidence>
<name>A0ABV0TXK2_9TELE</name>
<dbReference type="PANTHER" id="PTHR21063:SF4">
    <property type="entry name" value="CD48 ANTIGEN-RELATED"/>
    <property type="match status" value="1"/>
</dbReference>
<organism evidence="4 5">
    <name type="scientific">Ilyodon furcidens</name>
    <name type="common">goldbreast splitfin</name>
    <dbReference type="NCBI Taxonomy" id="33524"/>
    <lineage>
        <taxon>Eukaryota</taxon>
        <taxon>Metazoa</taxon>
        <taxon>Chordata</taxon>
        <taxon>Craniata</taxon>
        <taxon>Vertebrata</taxon>
        <taxon>Euteleostomi</taxon>
        <taxon>Actinopterygii</taxon>
        <taxon>Neopterygii</taxon>
        <taxon>Teleostei</taxon>
        <taxon>Neoteleostei</taxon>
        <taxon>Acanthomorphata</taxon>
        <taxon>Ovalentaria</taxon>
        <taxon>Atherinomorphae</taxon>
        <taxon>Cyprinodontiformes</taxon>
        <taxon>Goodeidae</taxon>
        <taxon>Ilyodon</taxon>
    </lineage>
</organism>
<dbReference type="Gene3D" id="2.60.40.10">
    <property type="entry name" value="Immunoglobulins"/>
    <property type="match status" value="3"/>
</dbReference>
<keyword evidence="5" id="KW-1185">Reference proteome</keyword>
<dbReference type="InterPro" id="IPR013783">
    <property type="entry name" value="Ig-like_fold"/>
</dbReference>
<dbReference type="Proteomes" id="UP001482620">
    <property type="component" value="Unassembled WGS sequence"/>
</dbReference>
<protein>
    <recommendedName>
        <fullName evidence="3">Ig-like domain-containing protein</fullName>
    </recommendedName>
</protein>
<dbReference type="EMBL" id="JAHRIQ010049442">
    <property type="protein sequence ID" value="MEQ2237660.1"/>
    <property type="molecule type" value="Genomic_DNA"/>
</dbReference>
<keyword evidence="2" id="KW-0812">Transmembrane</keyword>
<feature type="compositionally biased region" description="Polar residues" evidence="1">
    <location>
        <begin position="364"/>
        <end position="375"/>
    </location>
</feature>
<dbReference type="Pfam" id="PF07686">
    <property type="entry name" value="V-set"/>
    <property type="match status" value="1"/>
</dbReference>
<evidence type="ECO:0000256" key="2">
    <source>
        <dbReference type="SAM" id="Phobius"/>
    </source>
</evidence>
<evidence type="ECO:0000313" key="5">
    <source>
        <dbReference type="Proteomes" id="UP001482620"/>
    </source>
</evidence>
<dbReference type="InterPro" id="IPR013106">
    <property type="entry name" value="Ig_V-set"/>
</dbReference>